<dbReference type="AlphaFoldDB" id="A0A417YGH7"/>
<keyword evidence="2" id="KW-1185">Reference proteome</keyword>
<dbReference type="EMBL" id="QWEH01000007">
    <property type="protein sequence ID" value="RHW31903.1"/>
    <property type="molecule type" value="Genomic_DNA"/>
</dbReference>
<comment type="caution">
    <text evidence="1">The sequence shown here is derived from an EMBL/GenBank/DDBJ whole genome shotgun (WGS) entry which is preliminary data.</text>
</comment>
<evidence type="ECO:0000313" key="2">
    <source>
        <dbReference type="Proteomes" id="UP000285456"/>
    </source>
</evidence>
<dbReference type="Proteomes" id="UP000285456">
    <property type="component" value="Unassembled WGS sequence"/>
</dbReference>
<evidence type="ECO:0000313" key="1">
    <source>
        <dbReference type="EMBL" id="RHW31903.1"/>
    </source>
</evidence>
<proteinExistence type="predicted"/>
<name>A0A417YGH7_9BACI</name>
<sequence length="281" mass="32758">MMSLIDQDTIDLNKVTDINPFSDQLYYDIKTSKKHTVTSEIKVEDDIISIPFYIDKSMFTKLRLRIDTFKAILLDTIKKIDADNINHKIESHPIMKKELEVFHSYLKERYSDKFLIQLKELYVFKGGVGLISLNNGTNHISTFERLQFQYFNDDLSVHIKDILQTTIIKQTEFKKCCFKFYSLADNKIFTVVPSQEKDITSIDDGDFCDISLRCKIIGVEDFKESDAQYSLVKEQSLIKLNEVKDPDRITDLISKRHEVLEDIKSAIRKQSIVDEFADIEI</sequence>
<dbReference type="RefSeq" id="WP_118889461.1">
    <property type="nucleotide sequence ID" value="NZ_PHUT01000007.1"/>
</dbReference>
<reference evidence="1 2" key="1">
    <citation type="journal article" date="2007" name="Int. J. Syst. Evol. Microbiol.">
        <title>Oceanobacillus profundus sp. nov., isolated from a deep-sea sediment core.</title>
        <authorList>
            <person name="Kim Y.G."/>
            <person name="Choi D.H."/>
            <person name="Hyun S."/>
            <person name="Cho B.C."/>
        </authorList>
    </citation>
    <scope>NUCLEOTIDE SEQUENCE [LARGE SCALE GENOMIC DNA]</scope>
    <source>
        <strain evidence="1 2">DSM 18246</strain>
    </source>
</reference>
<gene>
    <name evidence="1" type="ORF">D1B32_11735</name>
</gene>
<accession>A0A417YGH7</accession>
<protein>
    <submittedName>
        <fullName evidence="1">Uncharacterized protein</fullName>
    </submittedName>
</protein>
<organism evidence="1 2">
    <name type="scientific">Oceanobacillus profundus</name>
    <dbReference type="NCBI Taxonomy" id="372463"/>
    <lineage>
        <taxon>Bacteria</taxon>
        <taxon>Bacillati</taxon>
        <taxon>Bacillota</taxon>
        <taxon>Bacilli</taxon>
        <taxon>Bacillales</taxon>
        <taxon>Bacillaceae</taxon>
        <taxon>Oceanobacillus</taxon>
    </lineage>
</organism>